<dbReference type="EMBL" id="KI913955">
    <property type="protein sequence ID" value="ETW06231.1"/>
    <property type="molecule type" value="Genomic_DNA"/>
</dbReference>
<evidence type="ECO:0000259" key="2">
    <source>
        <dbReference type="SMART" id="SM01349"/>
    </source>
</evidence>
<feature type="region of interest" description="Disordered" evidence="1">
    <location>
        <begin position="780"/>
        <end position="892"/>
    </location>
</feature>
<evidence type="ECO:0000313" key="3">
    <source>
        <dbReference type="EMBL" id="ETW06231.1"/>
    </source>
</evidence>
<feature type="region of interest" description="Disordered" evidence="1">
    <location>
        <begin position="462"/>
        <end position="484"/>
    </location>
</feature>
<protein>
    <recommendedName>
        <fullName evidence="2">TOG domain-containing protein</fullName>
    </recommendedName>
</protein>
<feature type="compositionally biased region" description="Basic and acidic residues" evidence="1">
    <location>
        <begin position="824"/>
        <end position="834"/>
    </location>
</feature>
<dbReference type="PANTHER" id="PTHR13371:SF0">
    <property type="entry name" value="CENTROSOMAL PROTEIN OF 104 KDA"/>
    <property type="match status" value="1"/>
</dbReference>
<dbReference type="InterPro" id="IPR011989">
    <property type="entry name" value="ARM-like"/>
</dbReference>
<dbReference type="VEuPathDB" id="FungiDB:H310_02535"/>
<reference evidence="3" key="1">
    <citation type="submission" date="2013-12" db="EMBL/GenBank/DDBJ databases">
        <title>The Genome Sequence of Aphanomyces invadans NJM9701.</title>
        <authorList>
            <consortium name="The Broad Institute Genomics Platform"/>
            <person name="Russ C."/>
            <person name="Tyler B."/>
            <person name="van West P."/>
            <person name="Dieguez-Uribeondo J."/>
            <person name="Young S.K."/>
            <person name="Zeng Q."/>
            <person name="Gargeya S."/>
            <person name="Fitzgerald M."/>
            <person name="Abouelleil A."/>
            <person name="Alvarado L."/>
            <person name="Chapman S.B."/>
            <person name="Gainer-Dewar J."/>
            <person name="Goldberg J."/>
            <person name="Griggs A."/>
            <person name="Gujja S."/>
            <person name="Hansen M."/>
            <person name="Howarth C."/>
            <person name="Imamovic A."/>
            <person name="Ireland A."/>
            <person name="Larimer J."/>
            <person name="McCowan C."/>
            <person name="Murphy C."/>
            <person name="Pearson M."/>
            <person name="Poon T.W."/>
            <person name="Priest M."/>
            <person name="Roberts A."/>
            <person name="Saif S."/>
            <person name="Shea T."/>
            <person name="Sykes S."/>
            <person name="Wortman J."/>
            <person name="Nusbaum C."/>
            <person name="Birren B."/>
        </authorList>
    </citation>
    <scope>NUCLEOTIDE SEQUENCE [LARGE SCALE GENOMIC DNA]</scope>
    <source>
        <strain evidence="3">NJM9701</strain>
    </source>
</reference>
<feature type="compositionally biased region" description="Basic residues" evidence="1">
    <location>
        <begin position="857"/>
        <end position="866"/>
    </location>
</feature>
<accession>A0A024UIF7</accession>
<dbReference type="SUPFAM" id="SSF48371">
    <property type="entry name" value="ARM repeat"/>
    <property type="match status" value="1"/>
</dbReference>
<dbReference type="Pfam" id="PF21040">
    <property type="entry name" value="CEP104-like_TOG"/>
    <property type="match status" value="3"/>
</dbReference>
<dbReference type="AlphaFoldDB" id="A0A024UIF7"/>
<feature type="region of interest" description="Disordered" evidence="1">
    <location>
        <begin position="362"/>
        <end position="383"/>
    </location>
</feature>
<dbReference type="InterPro" id="IPR034085">
    <property type="entry name" value="TOG"/>
</dbReference>
<proteinExistence type="predicted"/>
<dbReference type="Gene3D" id="1.25.10.10">
    <property type="entry name" value="Leucine-rich Repeat Variant"/>
    <property type="match status" value="2"/>
</dbReference>
<dbReference type="SMART" id="SM01349">
    <property type="entry name" value="TOG"/>
    <property type="match status" value="1"/>
</dbReference>
<dbReference type="GeneID" id="20079585"/>
<dbReference type="PANTHER" id="PTHR13371">
    <property type="entry name" value="GLYCINE-, GLUTAMATE-, THIENYLCYCLOHEXYLPIPERIDINE-BINDING PROTEIN"/>
    <property type="match status" value="1"/>
</dbReference>
<feature type="region of interest" description="Disordered" evidence="1">
    <location>
        <begin position="127"/>
        <end position="156"/>
    </location>
</feature>
<feature type="compositionally biased region" description="Low complexity" evidence="1">
    <location>
        <begin position="132"/>
        <end position="148"/>
    </location>
</feature>
<dbReference type="GO" id="GO:0005929">
    <property type="term" value="C:cilium"/>
    <property type="evidence" value="ECO:0007669"/>
    <property type="project" value="TreeGrafter"/>
</dbReference>
<feature type="compositionally biased region" description="Polar residues" evidence="1">
    <location>
        <begin position="806"/>
        <end position="815"/>
    </location>
</feature>
<feature type="compositionally biased region" description="Basic and acidic residues" evidence="1">
    <location>
        <begin position="362"/>
        <end position="373"/>
    </location>
</feature>
<dbReference type="InterPro" id="IPR052607">
    <property type="entry name" value="CEP104-like"/>
</dbReference>
<dbReference type="RefSeq" id="XP_008864306.1">
    <property type="nucleotide sequence ID" value="XM_008866084.1"/>
</dbReference>
<evidence type="ECO:0000256" key="1">
    <source>
        <dbReference type="SAM" id="MobiDB-lite"/>
    </source>
</evidence>
<feature type="domain" description="TOG" evidence="2">
    <location>
        <begin position="185"/>
        <end position="462"/>
    </location>
</feature>
<dbReference type="OrthoDB" id="539213at2759"/>
<organism evidence="3">
    <name type="scientific">Aphanomyces invadans</name>
    <dbReference type="NCBI Taxonomy" id="157072"/>
    <lineage>
        <taxon>Eukaryota</taxon>
        <taxon>Sar</taxon>
        <taxon>Stramenopiles</taxon>
        <taxon>Oomycota</taxon>
        <taxon>Saprolegniomycetes</taxon>
        <taxon>Saprolegniales</taxon>
        <taxon>Verrucalvaceae</taxon>
        <taxon>Aphanomyces</taxon>
    </lineage>
</organism>
<gene>
    <name evidence="3" type="ORF">H310_02535</name>
</gene>
<dbReference type="InterPro" id="IPR016024">
    <property type="entry name" value="ARM-type_fold"/>
</dbReference>
<sequence>MARQPLVGPAFVLDAMPSVPAPSSSLLANKLNVVGKLLLEFGVHDGGGGGVLGLKHVLQPALAACEHKDAAVRQASIQIFSEAFKVARSATMPFLSGLARGAKQKLIAKLVELGVLESDLLMDEVDDFDSVPRPSTSGPRPPTASGSSTKHRPSLANVSVLAPPATATDSALPYGTVLTDDQRSAYARMLTVMGEPIVRCLVDKTWAPREAAVREIEKQVVLAGSAACNNGPPRWPTDAATLVVLSEALELVLHDTVARVYQCALRLLQVIATDFVPSVPGHGHVLDSILKPAVEAVIQKLGDSKPRVRSDSFAVLHAVATLPHVGPAAVAAIVMDQFDATDAPVAKTEMLMLLTSLLRESKPTKGTDSDGKGRVAPPSVDHKTGGAAVHLATVLDTIVPALDNKHVDIRNAAVAAYTALYEVVKATPTSTLDLERCVAHVKPAVREAISKNIVQLANSSAAMPPPLTLEDNNDASPEVESARSESHDLEKVAAVFGAEMAARLAHPAKRRHGLVQLIGKLAETAPTQDKSSGTAAPWEVCCLMAKTMLVDASVAVVLTTFQLLTAVVSGATSASQGDRASLIPWGEWGVHLVLASTVRSVLQQAAHPAVRVRLAVKQWLQVLAHRHTLGRTVVATALVGPPDAVRQPGVSGGSCSRAKRLQHVRLGWQLVVRLEMLDDMLQDDPSTDFVDNVLPFLGASCIGHGSAAVREWTRTILMWFHSQDAPRLTAALQRGSIPHGRQLAALLADATAAVSTADGPPSTVHVRTSRMSHVRRVAALRGGPGDESPRDDDSPALASDNAPVVSRSTTKSNQVHGIATKPLWLRDQREDQLEHGGGQLGLARGPNLMGGASGLVKARRTSRRRNNHDDDDEDDDDRHGTPQCRRVHVGNA</sequence>
<name>A0A024UIF7_9STRA</name>